<keyword evidence="9" id="KW-0804">Transcription</keyword>
<dbReference type="GO" id="GO:0046914">
    <property type="term" value="F:transition metal ion binding"/>
    <property type="evidence" value="ECO:0007669"/>
    <property type="project" value="InterPro"/>
</dbReference>
<evidence type="ECO:0000256" key="4">
    <source>
        <dbReference type="ARBA" id="ARBA00022490"/>
    </source>
</evidence>
<keyword evidence="4" id="KW-0963">Cytoplasm</keyword>
<evidence type="ECO:0000256" key="5">
    <source>
        <dbReference type="ARBA" id="ARBA00022491"/>
    </source>
</evidence>
<comment type="caution">
    <text evidence="13">The sequence shown here is derived from an EMBL/GenBank/DDBJ whole genome shotgun (WGS) entry which is preliminary data.</text>
</comment>
<keyword evidence="10" id="KW-0464">Manganese</keyword>
<keyword evidence="5" id="KW-0678">Repressor</keyword>
<comment type="subcellular location">
    <subcellularLocation>
        <location evidence="1">Cytoplasm</location>
    </subcellularLocation>
</comment>
<evidence type="ECO:0000313" key="14">
    <source>
        <dbReference type="Proteomes" id="UP000598775"/>
    </source>
</evidence>
<dbReference type="GO" id="GO:0003700">
    <property type="term" value="F:DNA-binding transcription factor activity"/>
    <property type="evidence" value="ECO:0007669"/>
    <property type="project" value="InterPro"/>
</dbReference>
<dbReference type="InterPro" id="IPR036388">
    <property type="entry name" value="WH-like_DNA-bd_sf"/>
</dbReference>
<dbReference type="GO" id="GO:0046983">
    <property type="term" value="F:protein dimerization activity"/>
    <property type="evidence" value="ECO:0007669"/>
    <property type="project" value="InterPro"/>
</dbReference>
<dbReference type="Proteomes" id="UP000598775">
    <property type="component" value="Unassembled WGS sequence"/>
</dbReference>
<sequence length="228" mass="24905">MPVSSLTTAAQDYLKVIWAADEWSTEAVTVKRLAERAGVSTATVSDGIRKLVGLGMVVHEPYGSIELTDAGRLVAVEMVRRHRLVETFLVEVLDYSWDEVHDEAEVLEHAVSDKLIDRIDRMLGMPSRDPHGDPIPSAAGLSYRPDAVRLSDAPSGHPFAVSRISDADPSVLRYVADRGVLLDVRLTVLEKRTAAGEVQVVVGDEQAAVRVELGQRASDAIWVTRVES</sequence>
<dbReference type="InterPro" id="IPR001367">
    <property type="entry name" value="Fe_dep_repressor"/>
</dbReference>
<reference evidence="13 14" key="1">
    <citation type="journal article" date="2014" name="Int. J. Syst. Evol. Microbiol.">
        <title>Complete genome sequence of Corynebacterium casei LMG S-19264T (=DSM 44701T), isolated from a smear-ripened cheese.</title>
        <authorList>
            <consortium name="US DOE Joint Genome Institute (JGI-PGF)"/>
            <person name="Walter F."/>
            <person name="Albersmeier A."/>
            <person name="Kalinowski J."/>
            <person name="Ruckert C."/>
        </authorList>
    </citation>
    <scope>NUCLEOTIDE SEQUENCE [LARGE SCALE GENOMIC DNA]</scope>
    <source>
        <strain evidence="13 14">CGMCC 1.12976</strain>
    </source>
</reference>
<feature type="domain" description="HTH dtxR-type" evidence="12">
    <location>
        <begin position="6"/>
        <end position="68"/>
    </location>
</feature>
<proteinExistence type="inferred from homology"/>
<dbReference type="GO" id="GO:0005737">
    <property type="term" value="C:cytoplasm"/>
    <property type="evidence" value="ECO:0007669"/>
    <property type="project" value="UniProtKB-SubCell"/>
</dbReference>
<evidence type="ECO:0000256" key="11">
    <source>
        <dbReference type="ARBA" id="ARBA00032593"/>
    </source>
</evidence>
<dbReference type="InterPro" id="IPR050536">
    <property type="entry name" value="DtxR_MntR_Metal-Reg"/>
</dbReference>
<evidence type="ECO:0000256" key="2">
    <source>
        <dbReference type="ARBA" id="ARBA00007871"/>
    </source>
</evidence>
<dbReference type="InterPro" id="IPR036421">
    <property type="entry name" value="Fe_dep_repressor_sf"/>
</dbReference>
<dbReference type="Gene3D" id="1.10.10.10">
    <property type="entry name" value="Winged helix-like DNA-binding domain superfamily/Winged helix DNA-binding domain"/>
    <property type="match status" value="1"/>
</dbReference>
<evidence type="ECO:0000256" key="3">
    <source>
        <dbReference type="ARBA" id="ARBA00011738"/>
    </source>
</evidence>
<accession>A0A917F0E1</accession>
<evidence type="ECO:0000313" key="13">
    <source>
        <dbReference type="EMBL" id="GGF30158.1"/>
    </source>
</evidence>
<evidence type="ECO:0000256" key="1">
    <source>
        <dbReference type="ARBA" id="ARBA00004496"/>
    </source>
</evidence>
<evidence type="ECO:0000259" key="12">
    <source>
        <dbReference type="PROSITE" id="PS50944"/>
    </source>
</evidence>
<keyword evidence="6" id="KW-0805">Transcription regulation</keyword>
<organism evidence="13 14">
    <name type="scientific">Subtercola lobariae</name>
    <dbReference type="NCBI Taxonomy" id="1588641"/>
    <lineage>
        <taxon>Bacteria</taxon>
        <taxon>Bacillati</taxon>
        <taxon>Actinomycetota</taxon>
        <taxon>Actinomycetes</taxon>
        <taxon>Micrococcales</taxon>
        <taxon>Microbacteriaceae</taxon>
        <taxon>Subtercola</taxon>
    </lineage>
</organism>
<comment type="subunit">
    <text evidence="3">Homodimer.</text>
</comment>
<dbReference type="InterPro" id="IPR022689">
    <property type="entry name" value="Iron_dep_repressor"/>
</dbReference>
<dbReference type="InterPro" id="IPR007167">
    <property type="entry name" value="Fe-transptr_FeoA-like"/>
</dbReference>
<dbReference type="InterPro" id="IPR036390">
    <property type="entry name" value="WH_DNA-bd_sf"/>
</dbReference>
<keyword evidence="8" id="KW-0010">Activator</keyword>
<dbReference type="EMBL" id="BMGP01000004">
    <property type="protein sequence ID" value="GGF30158.1"/>
    <property type="molecule type" value="Genomic_DNA"/>
</dbReference>
<name>A0A917F0E1_9MICO</name>
<dbReference type="Pfam" id="PF04023">
    <property type="entry name" value="FeoA"/>
    <property type="match status" value="1"/>
</dbReference>
<dbReference type="PANTHER" id="PTHR33238">
    <property type="entry name" value="IRON (METAL) DEPENDENT REPRESSOR, DTXR FAMILY"/>
    <property type="match status" value="1"/>
</dbReference>
<dbReference type="Pfam" id="PF02742">
    <property type="entry name" value="Fe_dep_repr_C"/>
    <property type="match status" value="1"/>
</dbReference>
<dbReference type="GO" id="GO:0003677">
    <property type="term" value="F:DNA binding"/>
    <property type="evidence" value="ECO:0007669"/>
    <property type="project" value="UniProtKB-KW"/>
</dbReference>
<dbReference type="PROSITE" id="PS50944">
    <property type="entry name" value="HTH_DTXR"/>
    <property type="match status" value="1"/>
</dbReference>
<dbReference type="RefSeq" id="WP_188678615.1">
    <property type="nucleotide sequence ID" value="NZ_BMGP01000004.1"/>
</dbReference>
<evidence type="ECO:0000256" key="7">
    <source>
        <dbReference type="ARBA" id="ARBA00023125"/>
    </source>
</evidence>
<protein>
    <recommendedName>
        <fullName evidence="11">Manganese transport regulator</fullName>
    </recommendedName>
</protein>
<dbReference type="InterPro" id="IPR022687">
    <property type="entry name" value="HTH_DTXR"/>
</dbReference>
<dbReference type="Pfam" id="PF01325">
    <property type="entry name" value="Fe_dep_repress"/>
    <property type="match status" value="1"/>
</dbReference>
<dbReference type="SUPFAM" id="SSF46785">
    <property type="entry name" value="Winged helix' DNA-binding domain"/>
    <property type="match status" value="1"/>
</dbReference>
<evidence type="ECO:0000256" key="9">
    <source>
        <dbReference type="ARBA" id="ARBA00023163"/>
    </source>
</evidence>
<keyword evidence="7" id="KW-0238">DNA-binding</keyword>
<evidence type="ECO:0000256" key="6">
    <source>
        <dbReference type="ARBA" id="ARBA00023015"/>
    </source>
</evidence>
<dbReference type="SUPFAM" id="SSF47979">
    <property type="entry name" value="Iron-dependent repressor protein, dimerization domain"/>
    <property type="match status" value="1"/>
</dbReference>
<dbReference type="SMART" id="SM00899">
    <property type="entry name" value="FeoA"/>
    <property type="match status" value="1"/>
</dbReference>
<dbReference type="InterPro" id="IPR008988">
    <property type="entry name" value="Transcriptional_repressor_C"/>
</dbReference>
<comment type="similarity">
    <text evidence="2">Belongs to the DtxR/MntR family.</text>
</comment>
<evidence type="ECO:0000256" key="8">
    <source>
        <dbReference type="ARBA" id="ARBA00023159"/>
    </source>
</evidence>
<evidence type="ECO:0000256" key="10">
    <source>
        <dbReference type="ARBA" id="ARBA00023211"/>
    </source>
</evidence>
<keyword evidence="14" id="KW-1185">Reference proteome</keyword>
<dbReference type="SMART" id="SM00529">
    <property type="entry name" value="HTH_DTXR"/>
    <property type="match status" value="1"/>
</dbReference>
<dbReference type="SUPFAM" id="SSF50037">
    <property type="entry name" value="C-terminal domain of transcriptional repressors"/>
    <property type="match status" value="1"/>
</dbReference>
<dbReference type="GO" id="GO:0045892">
    <property type="term" value="P:negative regulation of DNA-templated transcription"/>
    <property type="evidence" value="ECO:0007669"/>
    <property type="project" value="TreeGrafter"/>
</dbReference>
<gene>
    <name evidence="13" type="ORF">GCM10011399_24200</name>
</gene>
<dbReference type="PANTHER" id="PTHR33238:SF11">
    <property type="entry name" value="TRANSCRIPTIONAL REGULATOR MNTR"/>
    <property type="match status" value="1"/>
</dbReference>
<dbReference type="AlphaFoldDB" id="A0A917F0E1"/>